<dbReference type="PROSITE" id="PS51257">
    <property type="entry name" value="PROKAR_LIPOPROTEIN"/>
    <property type="match status" value="1"/>
</dbReference>
<accession>A0A316TZE8</accession>
<dbReference type="CDD" id="cd01301">
    <property type="entry name" value="rDP_like"/>
    <property type="match status" value="1"/>
</dbReference>
<evidence type="ECO:0000256" key="1">
    <source>
        <dbReference type="SAM" id="SignalP"/>
    </source>
</evidence>
<dbReference type="GO" id="GO:0070573">
    <property type="term" value="F:metallodipeptidase activity"/>
    <property type="evidence" value="ECO:0007669"/>
    <property type="project" value="InterPro"/>
</dbReference>
<dbReference type="PANTHER" id="PTHR10443:SF12">
    <property type="entry name" value="DIPEPTIDASE"/>
    <property type="match status" value="1"/>
</dbReference>
<reference evidence="2 3" key="1">
    <citation type="submission" date="2018-05" db="EMBL/GenBank/DDBJ databases">
        <title>Rhodohalobacter halophilus gen. nov., sp. nov., a moderately halophilic member of the family Balneolaceae.</title>
        <authorList>
            <person name="Liu Z.-W."/>
        </authorList>
    </citation>
    <scope>NUCLEOTIDE SEQUENCE [LARGE SCALE GENOMIC DNA]</scope>
    <source>
        <strain evidence="2 3">8A47</strain>
    </source>
</reference>
<dbReference type="PROSITE" id="PS51365">
    <property type="entry name" value="RENAL_DIPEPTIDASE_2"/>
    <property type="match status" value="1"/>
</dbReference>
<feature type="chain" id="PRO_5016283328" evidence="1">
    <location>
        <begin position="22"/>
        <end position="420"/>
    </location>
</feature>
<dbReference type="PANTHER" id="PTHR10443">
    <property type="entry name" value="MICROSOMAL DIPEPTIDASE"/>
    <property type="match status" value="1"/>
</dbReference>
<evidence type="ECO:0000313" key="2">
    <source>
        <dbReference type="EMBL" id="PWN05476.1"/>
    </source>
</evidence>
<organism evidence="2 3">
    <name type="scientific">Rhodohalobacter mucosus</name>
    <dbReference type="NCBI Taxonomy" id="2079485"/>
    <lineage>
        <taxon>Bacteria</taxon>
        <taxon>Pseudomonadati</taxon>
        <taxon>Balneolota</taxon>
        <taxon>Balneolia</taxon>
        <taxon>Balneolales</taxon>
        <taxon>Balneolaceae</taxon>
        <taxon>Rhodohalobacter</taxon>
    </lineage>
</organism>
<comment type="caution">
    <text evidence="2">The sequence shown here is derived from an EMBL/GenBank/DDBJ whole genome shotgun (WGS) entry which is preliminary data.</text>
</comment>
<dbReference type="InterPro" id="IPR032466">
    <property type="entry name" value="Metal_Hydrolase"/>
</dbReference>
<dbReference type="InterPro" id="IPR008257">
    <property type="entry name" value="Pept_M19"/>
</dbReference>
<evidence type="ECO:0000313" key="3">
    <source>
        <dbReference type="Proteomes" id="UP000245533"/>
    </source>
</evidence>
<protein>
    <submittedName>
        <fullName evidence="2">Membrane dipeptidase</fullName>
    </submittedName>
</protein>
<dbReference type="Gene3D" id="3.20.20.140">
    <property type="entry name" value="Metal-dependent hydrolases"/>
    <property type="match status" value="1"/>
</dbReference>
<sequence length="420" mass="47631">MRITLLVLFSTLLVGCGSLSAQTDNDDYRQQAIEILESVPLFDGHNDAPWQYRNRVGYKFSELDFYDTTQFERPMHTDIPRLRDGRVGAQWWSVYVPAGIPEPTAVKQTMEQIDFVHRMTERYPDVFEMALTADDVERIFEDGKIASLIGMEGGHSINNSLATLRMFYELGARYMTITHSRTLDWADAAGDEPRHGGLTEFGEEVIREMNRLGMMVDLSHVTPETMKDALRVTEAPVMFSHSNARAVSGHPRNVPDDVIMMLPEKDGLVMVTFVESFTSEELRQYYAERNGYRAKMESLWGGQPDRISEAMEAWEAENEAPKSTLEQVADHIDYIRDLVGVDYIGIGGDYDGVSSLPLGLEDVSTYPDLFAELLKRGYSEEDLEKIAGLNMLRVLRGAEEVSERLREERGPSEVLITDFE</sequence>
<proteinExistence type="predicted"/>
<keyword evidence="1" id="KW-0732">Signal</keyword>
<keyword evidence="3" id="KW-1185">Reference proteome</keyword>
<dbReference type="GO" id="GO:0006508">
    <property type="term" value="P:proteolysis"/>
    <property type="evidence" value="ECO:0007669"/>
    <property type="project" value="InterPro"/>
</dbReference>
<dbReference type="SUPFAM" id="SSF51556">
    <property type="entry name" value="Metallo-dependent hydrolases"/>
    <property type="match status" value="1"/>
</dbReference>
<dbReference type="Pfam" id="PF01244">
    <property type="entry name" value="Peptidase_M19"/>
    <property type="match status" value="1"/>
</dbReference>
<dbReference type="AlphaFoldDB" id="A0A316TZE8"/>
<dbReference type="EMBL" id="QGGB01000010">
    <property type="protein sequence ID" value="PWN05476.1"/>
    <property type="molecule type" value="Genomic_DNA"/>
</dbReference>
<feature type="signal peptide" evidence="1">
    <location>
        <begin position="1"/>
        <end position="21"/>
    </location>
</feature>
<name>A0A316TZE8_9BACT</name>
<dbReference type="OrthoDB" id="9804920at2"/>
<dbReference type="Proteomes" id="UP000245533">
    <property type="component" value="Unassembled WGS sequence"/>
</dbReference>
<gene>
    <name evidence="2" type="ORF">DDZ15_14715</name>
</gene>